<protein>
    <submittedName>
        <fullName evidence="1">Uncharacterized protein</fullName>
    </submittedName>
</protein>
<evidence type="ECO:0000313" key="1">
    <source>
        <dbReference type="EMBL" id="GAH39579.1"/>
    </source>
</evidence>
<organism evidence="1">
    <name type="scientific">marine sediment metagenome</name>
    <dbReference type="NCBI Taxonomy" id="412755"/>
    <lineage>
        <taxon>unclassified sequences</taxon>
        <taxon>metagenomes</taxon>
        <taxon>ecological metagenomes</taxon>
    </lineage>
</organism>
<dbReference type="AlphaFoldDB" id="X1GDB0"/>
<gene>
    <name evidence="1" type="ORF">S03H2_24559</name>
</gene>
<proteinExistence type="predicted"/>
<sequence length="143" mass="17096">HTGNDSWNRRYLRGLQAILNVMKGPVMPRREFFLQAFGRNTEEFKAILLMPDEFITNRLVCNWKTLSDYESRLMPYVKEWMHIYSELSGEEKDHLVRILEPNNKETIRQEYESVSSRNVRRLLESHIEENEIVSKQKNTLPRA</sequence>
<dbReference type="EMBL" id="BARU01013675">
    <property type="protein sequence ID" value="GAH39579.1"/>
    <property type="molecule type" value="Genomic_DNA"/>
</dbReference>
<accession>X1GDB0</accession>
<reference evidence="1" key="1">
    <citation type="journal article" date="2014" name="Front. Microbiol.">
        <title>High frequency of phylogenetically diverse reductive dehalogenase-homologous genes in deep subseafloor sedimentary metagenomes.</title>
        <authorList>
            <person name="Kawai M."/>
            <person name="Futagami T."/>
            <person name="Toyoda A."/>
            <person name="Takaki Y."/>
            <person name="Nishi S."/>
            <person name="Hori S."/>
            <person name="Arai W."/>
            <person name="Tsubouchi T."/>
            <person name="Morono Y."/>
            <person name="Uchiyama I."/>
            <person name="Ito T."/>
            <person name="Fujiyama A."/>
            <person name="Inagaki F."/>
            <person name="Takami H."/>
        </authorList>
    </citation>
    <scope>NUCLEOTIDE SEQUENCE</scope>
    <source>
        <strain evidence="1">Expedition CK06-06</strain>
    </source>
</reference>
<name>X1GDB0_9ZZZZ</name>
<comment type="caution">
    <text evidence="1">The sequence shown here is derived from an EMBL/GenBank/DDBJ whole genome shotgun (WGS) entry which is preliminary data.</text>
</comment>
<feature type="non-terminal residue" evidence="1">
    <location>
        <position position="1"/>
    </location>
</feature>